<feature type="transmembrane region" description="Helical" evidence="4">
    <location>
        <begin position="104"/>
        <end position="137"/>
    </location>
</feature>
<dbReference type="Proteomes" id="UP001595767">
    <property type="component" value="Unassembled WGS sequence"/>
</dbReference>
<dbReference type="PROSITE" id="PS50109">
    <property type="entry name" value="HIS_KIN"/>
    <property type="match status" value="1"/>
</dbReference>
<dbReference type="InterPro" id="IPR050482">
    <property type="entry name" value="Sensor_HK_TwoCompSys"/>
</dbReference>
<dbReference type="PANTHER" id="PTHR24421">
    <property type="entry name" value="NITRATE/NITRITE SENSOR PROTEIN NARX-RELATED"/>
    <property type="match status" value="1"/>
</dbReference>
<dbReference type="SMART" id="SM00387">
    <property type="entry name" value="HATPase_c"/>
    <property type="match status" value="1"/>
</dbReference>
<evidence type="ECO:0000256" key="2">
    <source>
        <dbReference type="ARBA" id="ARBA00022777"/>
    </source>
</evidence>
<keyword evidence="2 6" id="KW-0418">Kinase</keyword>
<dbReference type="SUPFAM" id="SSF55874">
    <property type="entry name" value="ATPase domain of HSP90 chaperone/DNA topoisomerase II/histidine kinase"/>
    <property type="match status" value="1"/>
</dbReference>
<keyword evidence="3" id="KW-0902">Two-component regulatory system</keyword>
<keyword evidence="1" id="KW-0808">Transferase</keyword>
<evidence type="ECO:0000259" key="5">
    <source>
        <dbReference type="PROSITE" id="PS50109"/>
    </source>
</evidence>
<comment type="caution">
    <text evidence="6">The sequence shown here is derived from an EMBL/GenBank/DDBJ whole genome shotgun (WGS) entry which is preliminary data.</text>
</comment>
<dbReference type="Gene3D" id="3.30.565.10">
    <property type="entry name" value="Histidine kinase-like ATPase, C-terminal domain"/>
    <property type="match status" value="1"/>
</dbReference>
<dbReference type="EMBL" id="JBHSBA010000005">
    <property type="protein sequence ID" value="MFC4125857.1"/>
    <property type="molecule type" value="Genomic_DNA"/>
</dbReference>
<reference evidence="7" key="1">
    <citation type="journal article" date="2019" name="Int. J. Syst. Evol. Microbiol.">
        <title>The Global Catalogue of Microorganisms (GCM) 10K type strain sequencing project: providing services to taxonomists for standard genome sequencing and annotation.</title>
        <authorList>
            <consortium name="The Broad Institute Genomics Platform"/>
            <consortium name="The Broad Institute Genome Sequencing Center for Infectious Disease"/>
            <person name="Wu L."/>
            <person name="Ma J."/>
        </authorList>
    </citation>
    <scope>NUCLEOTIDE SEQUENCE [LARGE SCALE GENOMIC DNA]</scope>
    <source>
        <strain evidence="7">CGMCC 4.7204</strain>
    </source>
</reference>
<dbReference type="Gene3D" id="1.20.5.1930">
    <property type="match status" value="1"/>
</dbReference>
<name>A0ABV8L4X6_9NOCA</name>
<dbReference type="Pfam" id="PF02518">
    <property type="entry name" value="HATPase_c"/>
    <property type="match status" value="1"/>
</dbReference>
<dbReference type="InterPro" id="IPR011712">
    <property type="entry name" value="Sig_transdc_His_kin_sub3_dim/P"/>
</dbReference>
<accession>A0ABV8L4X6</accession>
<keyword evidence="4" id="KW-0472">Membrane</keyword>
<feature type="transmembrane region" description="Helical" evidence="4">
    <location>
        <begin position="40"/>
        <end position="57"/>
    </location>
</feature>
<dbReference type="InterPro" id="IPR003594">
    <property type="entry name" value="HATPase_dom"/>
</dbReference>
<gene>
    <name evidence="6" type="ORF">ACFOW8_13030</name>
</gene>
<sequence length="423" mass="44625">MRSSPLTPVVTTLRLGLHVLVTVLAAVVAVRALVSGGGHVAAVMALTAVWLLVYFAGTELPRRSGDRRAAGARASVGNPADAVIPSGSSATGRRAGSGDAARQALLWLAGLTVLWLALLALTPDAVYLAFGLFFVYLHLLPRPWDLTAVLLATAVGVVGFAAHRGWSVGAVVGPVLGALVAIGIGLGYQALYREAVERERLIDELLSTRAVLAEQERTAGKLAERERLAKEIHDTVAQGLSSIQLLLHAAEQAAPDHPALDRIRLARETAAEDLAETRRLIDELSPAALHGQSLAEALARICERAQSPSRSTQLLVEGEPERLPMSVEAALVRIAQSAVANVVQHAEAERMRVTLTYADTDVHLDIVDDGIGIPREVLREPRAGAFGLAAMRSRVEQQGGAMTIESEPGHTAVTVSFPLGAAA</sequence>
<feature type="transmembrane region" description="Helical" evidence="4">
    <location>
        <begin position="12"/>
        <end position="34"/>
    </location>
</feature>
<protein>
    <submittedName>
        <fullName evidence="6">Sensor histidine kinase</fullName>
    </submittedName>
</protein>
<evidence type="ECO:0000313" key="7">
    <source>
        <dbReference type="Proteomes" id="UP001595767"/>
    </source>
</evidence>
<dbReference type="InterPro" id="IPR017205">
    <property type="entry name" value="Sig_transdc_His_kinase_ChrS"/>
</dbReference>
<evidence type="ECO:0000256" key="3">
    <source>
        <dbReference type="ARBA" id="ARBA00023012"/>
    </source>
</evidence>
<organism evidence="6 7">
    <name type="scientific">Nocardia rhizosphaerae</name>
    <dbReference type="NCBI Taxonomy" id="1691571"/>
    <lineage>
        <taxon>Bacteria</taxon>
        <taxon>Bacillati</taxon>
        <taxon>Actinomycetota</taxon>
        <taxon>Actinomycetes</taxon>
        <taxon>Mycobacteriales</taxon>
        <taxon>Nocardiaceae</taxon>
        <taxon>Nocardia</taxon>
    </lineage>
</organism>
<evidence type="ECO:0000256" key="4">
    <source>
        <dbReference type="SAM" id="Phobius"/>
    </source>
</evidence>
<dbReference type="RefSeq" id="WP_378550564.1">
    <property type="nucleotide sequence ID" value="NZ_JBHSBA010000005.1"/>
</dbReference>
<dbReference type="GO" id="GO:0016301">
    <property type="term" value="F:kinase activity"/>
    <property type="evidence" value="ECO:0007669"/>
    <property type="project" value="UniProtKB-KW"/>
</dbReference>
<keyword evidence="4" id="KW-0812">Transmembrane</keyword>
<proteinExistence type="predicted"/>
<dbReference type="PIRSF" id="PIRSF037434">
    <property type="entry name" value="STHK_ChrS"/>
    <property type="match status" value="1"/>
</dbReference>
<dbReference type="InterPro" id="IPR005467">
    <property type="entry name" value="His_kinase_dom"/>
</dbReference>
<dbReference type="PANTHER" id="PTHR24421:SF62">
    <property type="entry name" value="SENSORY TRANSDUCTION HISTIDINE KINASE"/>
    <property type="match status" value="1"/>
</dbReference>
<dbReference type="InterPro" id="IPR036890">
    <property type="entry name" value="HATPase_C_sf"/>
</dbReference>
<dbReference type="CDD" id="cd16917">
    <property type="entry name" value="HATPase_UhpB-NarQ-NarX-like"/>
    <property type="match status" value="1"/>
</dbReference>
<evidence type="ECO:0000313" key="6">
    <source>
        <dbReference type="EMBL" id="MFC4125857.1"/>
    </source>
</evidence>
<feature type="transmembrane region" description="Helical" evidence="4">
    <location>
        <begin position="168"/>
        <end position="191"/>
    </location>
</feature>
<dbReference type="Pfam" id="PF07730">
    <property type="entry name" value="HisKA_3"/>
    <property type="match status" value="1"/>
</dbReference>
<keyword evidence="7" id="KW-1185">Reference proteome</keyword>
<keyword evidence="4" id="KW-1133">Transmembrane helix</keyword>
<feature type="domain" description="Histidine kinase" evidence="5">
    <location>
        <begin position="227"/>
        <end position="421"/>
    </location>
</feature>
<feature type="transmembrane region" description="Helical" evidence="4">
    <location>
        <begin position="143"/>
        <end position="161"/>
    </location>
</feature>
<evidence type="ECO:0000256" key="1">
    <source>
        <dbReference type="ARBA" id="ARBA00022679"/>
    </source>
</evidence>